<gene>
    <name evidence="2" type="ORF">MCBB_2341</name>
</gene>
<dbReference type="PATRIC" id="fig|129848.4.peg.2393"/>
<dbReference type="EMBL" id="LT607756">
    <property type="protein sequence ID" value="SCG86879.1"/>
    <property type="molecule type" value="Genomic_DNA"/>
</dbReference>
<keyword evidence="1" id="KW-0812">Transmembrane</keyword>
<evidence type="ECO:0000256" key="1">
    <source>
        <dbReference type="SAM" id="Phobius"/>
    </source>
</evidence>
<evidence type="ECO:0008006" key="4">
    <source>
        <dbReference type="Google" id="ProtNLM"/>
    </source>
</evidence>
<keyword evidence="1" id="KW-1133">Transmembrane helix</keyword>
<dbReference type="Proteomes" id="UP000094707">
    <property type="component" value="Chromosome I"/>
</dbReference>
<name>A0A1D3L5P7_9EURY</name>
<organism evidence="2 3">
    <name type="scientific">Methanobacterium congolense</name>
    <dbReference type="NCBI Taxonomy" id="118062"/>
    <lineage>
        <taxon>Archaea</taxon>
        <taxon>Methanobacteriati</taxon>
        <taxon>Methanobacteriota</taxon>
        <taxon>Methanomada group</taxon>
        <taxon>Methanobacteria</taxon>
        <taxon>Methanobacteriales</taxon>
        <taxon>Methanobacteriaceae</taxon>
        <taxon>Methanobacterium</taxon>
    </lineage>
</organism>
<proteinExistence type="predicted"/>
<dbReference type="InterPro" id="IPR002798">
    <property type="entry name" value="SpoIIM-like"/>
</dbReference>
<protein>
    <recommendedName>
        <fullName evidence="4">Stage II sporulation protein M</fullName>
    </recommendedName>
</protein>
<feature type="transmembrane region" description="Helical" evidence="1">
    <location>
        <begin position="91"/>
        <end position="112"/>
    </location>
</feature>
<dbReference type="AlphaFoldDB" id="A0A1D3L5P7"/>
<sequence length="230" mass="26749">MKLKHVKNCLKGFLPSKIVFTIFIILYVSGFIFAYFKPSLAHNFFNGGFFLGYMDVKFIFPPEVTFNYIFHQFGLFLGGVSFQLFMNNLGVSLACVFTGIPIVSVILLNLFTSMGAVNYLLVVKVGIIKAFLILGGSFHLYFEFLAAMLSVDAFLKFYRSFFHFLMQRNFKEFKEQILNDFLSLILRIIILLAIAAILEVFWSTWWVYILTQHYVPWLDFYMGFYSCKII</sequence>
<evidence type="ECO:0000313" key="3">
    <source>
        <dbReference type="Proteomes" id="UP000094707"/>
    </source>
</evidence>
<dbReference type="OrthoDB" id="81493at2157"/>
<feature type="transmembrane region" description="Helical" evidence="1">
    <location>
        <begin position="119"/>
        <end position="138"/>
    </location>
</feature>
<keyword evidence="1" id="KW-0472">Membrane</keyword>
<keyword evidence="3" id="KW-1185">Reference proteome</keyword>
<evidence type="ECO:0000313" key="2">
    <source>
        <dbReference type="EMBL" id="SCG86879.1"/>
    </source>
</evidence>
<accession>A0A1D3L5P7</accession>
<dbReference type="GeneID" id="30413174"/>
<dbReference type="RefSeq" id="WP_071907900.1">
    <property type="nucleotide sequence ID" value="NZ_LT607756.1"/>
</dbReference>
<feature type="transmembrane region" description="Helical" evidence="1">
    <location>
        <begin position="184"/>
        <end position="208"/>
    </location>
</feature>
<feature type="transmembrane region" description="Helical" evidence="1">
    <location>
        <begin position="12"/>
        <end position="34"/>
    </location>
</feature>
<reference evidence="2 3" key="1">
    <citation type="submission" date="2016-08" db="EMBL/GenBank/DDBJ databases">
        <authorList>
            <person name="Seilhamer J.J."/>
        </authorList>
    </citation>
    <scope>NUCLEOTIDE SEQUENCE [LARGE SCALE GENOMIC DNA]</scope>
    <source>
        <strain evidence="2">Buetzberg</strain>
    </source>
</reference>
<dbReference type="KEGG" id="mcub:MCBB_2341"/>
<dbReference type="Pfam" id="PF01944">
    <property type="entry name" value="SpoIIM"/>
    <property type="match status" value="1"/>
</dbReference>